<keyword evidence="2" id="KW-0808">Transferase</keyword>
<dbReference type="CDD" id="cd01918">
    <property type="entry name" value="HprK_C"/>
    <property type="match status" value="1"/>
</dbReference>
<dbReference type="Proteomes" id="UP000252706">
    <property type="component" value="Unassembled WGS sequence"/>
</dbReference>
<dbReference type="GO" id="GO:0000155">
    <property type="term" value="F:phosphorelay sensor kinase activity"/>
    <property type="evidence" value="ECO:0007669"/>
    <property type="project" value="InterPro"/>
</dbReference>
<dbReference type="OrthoDB" id="8326226at2"/>
<dbReference type="GO" id="GO:0006109">
    <property type="term" value="P:regulation of carbohydrate metabolic process"/>
    <property type="evidence" value="ECO:0007669"/>
    <property type="project" value="InterPro"/>
</dbReference>
<reference evidence="2 3" key="1">
    <citation type="submission" date="2018-07" db="EMBL/GenBank/DDBJ databases">
        <title>Modular assembly of carbohydrate-degrading microbial communities in the ocean.</title>
        <authorList>
            <person name="Enke T.N."/>
            <person name="Datta M.S."/>
            <person name="Schwartzman J.A."/>
            <person name="Cermak N."/>
            <person name="Schmitz D.A."/>
            <person name="Barrere J."/>
            <person name="Cordero O.X."/>
        </authorList>
    </citation>
    <scope>NUCLEOTIDE SEQUENCE [LARGE SCALE GENOMIC DNA]</scope>
    <source>
        <strain evidence="2 3">C3M10</strain>
    </source>
</reference>
<protein>
    <submittedName>
        <fullName evidence="2">Serine kinase</fullName>
    </submittedName>
</protein>
<feature type="domain" description="HPr kinase/phosphorylase C-terminal" evidence="1">
    <location>
        <begin position="14"/>
        <end position="91"/>
    </location>
</feature>
<dbReference type="InterPro" id="IPR011104">
    <property type="entry name" value="Hpr_kin/Pase_C"/>
</dbReference>
<dbReference type="GO" id="GO:0005524">
    <property type="term" value="F:ATP binding"/>
    <property type="evidence" value="ECO:0007669"/>
    <property type="project" value="InterPro"/>
</dbReference>
<dbReference type="Gene3D" id="3.40.50.300">
    <property type="entry name" value="P-loop containing nucleotide triphosphate hydrolases"/>
    <property type="match status" value="1"/>
</dbReference>
<organism evidence="2 3">
    <name type="scientific">Phaeobacter gallaeciensis</name>
    <dbReference type="NCBI Taxonomy" id="60890"/>
    <lineage>
        <taxon>Bacteria</taxon>
        <taxon>Pseudomonadati</taxon>
        <taxon>Pseudomonadota</taxon>
        <taxon>Alphaproteobacteria</taxon>
        <taxon>Rhodobacterales</taxon>
        <taxon>Roseobacteraceae</taxon>
        <taxon>Phaeobacter</taxon>
    </lineage>
</organism>
<sequence>MTLKALESVLGQDRAVIHANSVAIGGRAVLIVGPSGSGKSNLSLQLMAYGAELVADDKVILATSGSRTNVSAPEAISGLIEARGMGILRASAAKEASLAAVVDLSNTETQRLPEPREVQVLNQIVPLFYNVATPHFGAAIIQFLKRGLVSSEWVHR</sequence>
<evidence type="ECO:0000313" key="3">
    <source>
        <dbReference type="Proteomes" id="UP000252706"/>
    </source>
</evidence>
<name>A0A366WL04_9RHOB</name>
<gene>
    <name evidence="2" type="ORF">DS909_21820</name>
</gene>
<accession>A0A366WL04</accession>
<dbReference type="SUPFAM" id="SSF53795">
    <property type="entry name" value="PEP carboxykinase-like"/>
    <property type="match status" value="1"/>
</dbReference>
<dbReference type="Pfam" id="PF07475">
    <property type="entry name" value="Hpr_kinase_C"/>
    <property type="match status" value="1"/>
</dbReference>
<dbReference type="EMBL" id="QOCE01000048">
    <property type="protein sequence ID" value="RBW50494.1"/>
    <property type="molecule type" value="Genomic_DNA"/>
</dbReference>
<keyword evidence="2" id="KW-0418">Kinase</keyword>
<dbReference type="AlphaFoldDB" id="A0A366WL04"/>
<evidence type="ECO:0000259" key="1">
    <source>
        <dbReference type="Pfam" id="PF07475"/>
    </source>
</evidence>
<proteinExistence type="predicted"/>
<evidence type="ECO:0000313" key="2">
    <source>
        <dbReference type="EMBL" id="RBW50494.1"/>
    </source>
</evidence>
<comment type="caution">
    <text evidence="2">The sequence shown here is derived from an EMBL/GenBank/DDBJ whole genome shotgun (WGS) entry which is preliminary data.</text>
</comment>
<dbReference type="InterPro" id="IPR027417">
    <property type="entry name" value="P-loop_NTPase"/>
</dbReference>